<reference evidence="5" key="1">
    <citation type="journal article" date="2023" name="IScience">
        <title>Live-bearing cockroach genome reveals convergent evolutionary mechanisms linked to viviparity in insects and beyond.</title>
        <authorList>
            <person name="Fouks B."/>
            <person name="Harrison M.C."/>
            <person name="Mikhailova A.A."/>
            <person name="Marchal E."/>
            <person name="English S."/>
            <person name="Carruthers M."/>
            <person name="Jennings E.C."/>
            <person name="Chiamaka E.L."/>
            <person name="Frigard R.A."/>
            <person name="Pippel M."/>
            <person name="Attardo G.M."/>
            <person name="Benoit J.B."/>
            <person name="Bornberg-Bauer E."/>
            <person name="Tobe S.S."/>
        </authorList>
    </citation>
    <scope>NUCLEOTIDE SEQUENCE</scope>
    <source>
        <strain evidence="5">Stay&amp;Tobe</strain>
    </source>
</reference>
<evidence type="ECO:0000259" key="4">
    <source>
        <dbReference type="Pfam" id="PF05199"/>
    </source>
</evidence>
<comment type="caution">
    <text evidence="5">The sequence shown here is derived from an EMBL/GenBank/DDBJ whole genome shotgun (WGS) entry which is preliminary data.</text>
</comment>
<dbReference type="PANTHER" id="PTHR11552:SF227">
    <property type="entry name" value="GLUCOSE DEHYDROGENASE [FAD, QUINONE]-LIKE PROTEIN"/>
    <property type="match status" value="1"/>
</dbReference>
<comment type="similarity">
    <text evidence="1">Belongs to the GMC oxidoreductase family.</text>
</comment>
<evidence type="ECO:0000256" key="1">
    <source>
        <dbReference type="ARBA" id="ARBA00010790"/>
    </source>
</evidence>
<dbReference type="Gene3D" id="3.30.560.10">
    <property type="entry name" value="Glucose Oxidase, domain 3"/>
    <property type="match status" value="1"/>
</dbReference>
<dbReference type="InterPro" id="IPR007867">
    <property type="entry name" value="GMC_OxRtase_C"/>
</dbReference>
<feature type="domain" description="Glucose-methanol-choline oxidoreductase C-terminal" evidence="4">
    <location>
        <begin position="295"/>
        <end position="436"/>
    </location>
</feature>
<keyword evidence="6" id="KW-1185">Reference proteome</keyword>
<feature type="domain" description="Glucose-methanol-choline oxidoreductase N-terminal" evidence="3">
    <location>
        <begin position="1"/>
        <end position="156"/>
    </location>
</feature>
<accession>A0AAD7ZRU8</accession>
<protein>
    <recommendedName>
        <fullName evidence="7">Glucose dehydrogenase</fullName>
    </recommendedName>
</protein>
<keyword evidence="2" id="KW-0274">FAD</keyword>
<proteinExistence type="inferred from homology"/>
<evidence type="ECO:0000313" key="6">
    <source>
        <dbReference type="Proteomes" id="UP001233999"/>
    </source>
</evidence>
<feature type="binding site" evidence="2">
    <location>
        <position position="130"/>
    </location>
    <ligand>
        <name>FAD</name>
        <dbReference type="ChEBI" id="CHEBI:57692"/>
    </ligand>
</feature>
<evidence type="ECO:0008006" key="7">
    <source>
        <dbReference type="Google" id="ProtNLM"/>
    </source>
</evidence>
<reference evidence="5" key="2">
    <citation type="submission" date="2023-05" db="EMBL/GenBank/DDBJ databases">
        <authorList>
            <person name="Fouks B."/>
        </authorList>
    </citation>
    <scope>NUCLEOTIDE SEQUENCE</scope>
    <source>
        <strain evidence="5">Stay&amp;Tobe</strain>
        <tissue evidence="5">Testes</tissue>
    </source>
</reference>
<sequence length="450" mass="50327">MIYIRGHRKDYDNWASAGNTGWSYDEVLPYFKKSQDMTDKVVSKESPYHNIGGDLTVERFKFSDPVISNIVSAAKELGYPENLDFNGETMIGFGKLHATIRNGRRCNSAKAFLVPAKDRSNLHVAKFSQVTKILIDPETKRVIGVSFQRDGQNQEHLEEIGIHPIIADLKVGENLQDHPLYAADIIGLHKSTTKGVSEFYYLDAMYEYLTRGTGILSGVSHLGTGGFIHTNVHSDDFDEEFPDMQIHFYGFKANDTTSIEGLITSYGYSEDTARSLRQIIKESDILVPVPTLLRPKSRGRIILKNSNPLEKPRIFAGYYTDPEDLEKMVAGIEFSMKLAETSVFKAHEAELKQVDIKGCTQFQFNTKDYWRCAVRQLAATTYHPVGTCKMGPASDPDAVVDPQLRVRGVEGLRVADASIMPTIVSGNTNAPCIMIGEKAADLIKQHWLNH</sequence>
<dbReference type="Gene3D" id="3.50.50.60">
    <property type="entry name" value="FAD/NAD(P)-binding domain"/>
    <property type="match status" value="3"/>
</dbReference>
<dbReference type="GO" id="GO:0016614">
    <property type="term" value="F:oxidoreductase activity, acting on CH-OH group of donors"/>
    <property type="evidence" value="ECO:0007669"/>
    <property type="project" value="InterPro"/>
</dbReference>
<dbReference type="PIRSF" id="PIRSF000137">
    <property type="entry name" value="Alcohol_oxidase"/>
    <property type="match status" value="1"/>
</dbReference>
<organism evidence="5 6">
    <name type="scientific">Diploptera punctata</name>
    <name type="common">Pacific beetle cockroach</name>
    <dbReference type="NCBI Taxonomy" id="6984"/>
    <lineage>
        <taxon>Eukaryota</taxon>
        <taxon>Metazoa</taxon>
        <taxon>Ecdysozoa</taxon>
        <taxon>Arthropoda</taxon>
        <taxon>Hexapoda</taxon>
        <taxon>Insecta</taxon>
        <taxon>Pterygota</taxon>
        <taxon>Neoptera</taxon>
        <taxon>Polyneoptera</taxon>
        <taxon>Dictyoptera</taxon>
        <taxon>Blattodea</taxon>
        <taxon>Blaberoidea</taxon>
        <taxon>Blaberidae</taxon>
        <taxon>Diplopterinae</taxon>
        <taxon>Diploptera</taxon>
    </lineage>
</organism>
<comment type="cofactor">
    <cofactor evidence="2">
        <name>FAD</name>
        <dbReference type="ChEBI" id="CHEBI:57692"/>
    </cofactor>
</comment>
<dbReference type="Pfam" id="PF05199">
    <property type="entry name" value="GMC_oxred_C"/>
    <property type="match status" value="1"/>
</dbReference>
<keyword evidence="2" id="KW-0285">Flavoprotein</keyword>
<gene>
    <name evidence="5" type="ORF">L9F63_002519</name>
</gene>
<evidence type="ECO:0000313" key="5">
    <source>
        <dbReference type="EMBL" id="KAJ9585729.1"/>
    </source>
</evidence>
<dbReference type="InterPro" id="IPR012132">
    <property type="entry name" value="GMC_OxRdtase"/>
</dbReference>
<name>A0AAD7ZRU8_DIPPU</name>
<dbReference type="EMBL" id="JASPKZ010007251">
    <property type="protein sequence ID" value="KAJ9585729.1"/>
    <property type="molecule type" value="Genomic_DNA"/>
</dbReference>
<dbReference type="InterPro" id="IPR036188">
    <property type="entry name" value="FAD/NAD-bd_sf"/>
</dbReference>
<evidence type="ECO:0000256" key="2">
    <source>
        <dbReference type="PIRSR" id="PIRSR000137-2"/>
    </source>
</evidence>
<dbReference type="GO" id="GO:0050660">
    <property type="term" value="F:flavin adenine dinucleotide binding"/>
    <property type="evidence" value="ECO:0007669"/>
    <property type="project" value="InterPro"/>
</dbReference>
<dbReference type="InterPro" id="IPR000172">
    <property type="entry name" value="GMC_OxRdtase_N"/>
</dbReference>
<evidence type="ECO:0000259" key="3">
    <source>
        <dbReference type="Pfam" id="PF00732"/>
    </source>
</evidence>
<dbReference type="Proteomes" id="UP001233999">
    <property type="component" value="Unassembled WGS sequence"/>
</dbReference>
<dbReference type="SUPFAM" id="SSF51905">
    <property type="entry name" value="FAD/NAD(P)-binding domain"/>
    <property type="match status" value="1"/>
</dbReference>
<dbReference type="SUPFAM" id="SSF54373">
    <property type="entry name" value="FAD-linked reductases, C-terminal domain"/>
    <property type="match status" value="1"/>
</dbReference>
<dbReference type="PANTHER" id="PTHR11552">
    <property type="entry name" value="GLUCOSE-METHANOL-CHOLINE GMC OXIDOREDUCTASE"/>
    <property type="match status" value="1"/>
</dbReference>
<dbReference type="Pfam" id="PF00732">
    <property type="entry name" value="GMC_oxred_N"/>
    <property type="match status" value="1"/>
</dbReference>
<dbReference type="AlphaFoldDB" id="A0AAD7ZRU8"/>